<organism evidence="4 5">
    <name type="scientific">Nepenthes gracilis</name>
    <name type="common">Slender pitcher plant</name>
    <dbReference type="NCBI Taxonomy" id="150966"/>
    <lineage>
        <taxon>Eukaryota</taxon>
        <taxon>Viridiplantae</taxon>
        <taxon>Streptophyta</taxon>
        <taxon>Embryophyta</taxon>
        <taxon>Tracheophyta</taxon>
        <taxon>Spermatophyta</taxon>
        <taxon>Magnoliopsida</taxon>
        <taxon>eudicotyledons</taxon>
        <taxon>Gunneridae</taxon>
        <taxon>Pentapetalae</taxon>
        <taxon>Caryophyllales</taxon>
        <taxon>Nepenthaceae</taxon>
        <taxon>Nepenthes</taxon>
    </lineage>
</organism>
<dbReference type="Pfam" id="PF00657">
    <property type="entry name" value="Lipase_GDSL"/>
    <property type="match status" value="1"/>
</dbReference>
<evidence type="ECO:0000256" key="3">
    <source>
        <dbReference type="SAM" id="MobiDB-lite"/>
    </source>
</evidence>
<dbReference type="InterPro" id="IPR001087">
    <property type="entry name" value="GDSL"/>
</dbReference>
<dbReference type="InterPro" id="IPR036514">
    <property type="entry name" value="SGNH_hydro_sf"/>
</dbReference>
<feature type="region of interest" description="Disordered" evidence="3">
    <location>
        <begin position="1"/>
        <end position="24"/>
    </location>
</feature>
<comment type="caution">
    <text evidence="4">The sequence shown here is derived from an EMBL/GenBank/DDBJ whole genome shotgun (WGS) entry which is preliminary data.</text>
</comment>
<keyword evidence="2" id="KW-0325">Glycoprotein</keyword>
<keyword evidence="5" id="KW-1185">Reference proteome</keyword>
<dbReference type="AlphaFoldDB" id="A0AAD3T6C7"/>
<dbReference type="Proteomes" id="UP001279734">
    <property type="component" value="Unassembled WGS sequence"/>
</dbReference>
<dbReference type="EMBL" id="BSYO01000026">
    <property type="protein sequence ID" value="GMH23426.1"/>
    <property type="molecule type" value="Genomic_DNA"/>
</dbReference>
<protein>
    <submittedName>
        <fullName evidence="4">Uncharacterized protein</fullName>
    </submittedName>
</protein>
<comment type="similarity">
    <text evidence="1">Belongs to the 'GDSL' lipolytic enzyme family.</text>
</comment>
<gene>
    <name evidence="4" type="ORF">Nepgr_025269</name>
</gene>
<dbReference type="PANTHER" id="PTHR22835">
    <property type="entry name" value="ZINC FINGER FYVE DOMAIN CONTAINING PROTEIN"/>
    <property type="match status" value="1"/>
</dbReference>
<dbReference type="PANTHER" id="PTHR22835:SF536">
    <property type="entry name" value="OS05G0401000 PROTEIN"/>
    <property type="match status" value="1"/>
</dbReference>
<dbReference type="Gene3D" id="3.40.50.1110">
    <property type="entry name" value="SGNH hydrolase"/>
    <property type="match status" value="1"/>
</dbReference>
<proteinExistence type="inferred from homology"/>
<reference evidence="4" key="1">
    <citation type="submission" date="2023-05" db="EMBL/GenBank/DDBJ databases">
        <title>Nepenthes gracilis genome sequencing.</title>
        <authorList>
            <person name="Fukushima K."/>
        </authorList>
    </citation>
    <scope>NUCLEOTIDE SEQUENCE</scope>
    <source>
        <strain evidence="4">SING2019-196</strain>
    </source>
</reference>
<name>A0AAD3T6C7_NEPGR</name>
<evidence type="ECO:0000313" key="4">
    <source>
        <dbReference type="EMBL" id="GMH23426.1"/>
    </source>
</evidence>
<dbReference type="GO" id="GO:0016788">
    <property type="term" value="F:hydrolase activity, acting on ester bonds"/>
    <property type="evidence" value="ECO:0007669"/>
    <property type="project" value="InterPro"/>
</dbReference>
<evidence type="ECO:0000313" key="5">
    <source>
        <dbReference type="Proteomes" id="UP001279734"/>
    </source>
</evidence>
<evidence type="ECO:0000256" key="2">
    <source>
        <dbReference type="ARBA" id="ARBA00023180"/>
    </source>
</evidence>
<accession>A0AAD3T6C7</accession>
<sequence length="203" mass="21813">MPELSSMKEEEENEAEFTSPSPQTLVAVNPSPPLTLIVLFIRACCAVGRLSALCTVRECSVRRCCRLPLLERKPLLLSPLFLVAVAINHLKPVFNFGDSNSDTGNLVTAGIEGLGPPNGQTYFQKPSGSVIFAVDAMDMPFLNAYLDSIAAPIFKKGSNFAAAGSTILPAAATSVSPFSFGIQVLQFVQFKSRALYLLSKEIV</sequence>
<evidence type="ECO:0000256" key="1">
    <source>
        <dbReference type="ARBA" id="ARBA00008668"/>
    </source>
</evidence>